<organism evidence="1">
    <name type="scientific">Arundo donax</name>
    <name type="common">Giant reed</name>
    <name type="synonym">Donax arundinaceus</name>
    <dbReference type="NCBI Taxonomy" id="35708"/>
    <lineage>
        <taxon>Eukaryota</taxon>
        <taxon>Viridiplantae</taxon>
        <taxon>Streptophyta</taxon>
        <taxon>Embryophyta</taxon>
        <taxon>Tracheophyta</taxon>
        <taxon>Spermatophyta</taxon>
        <taxon>Magnoliopsida</taxon>
        <taxon>Liliopsida</taxon>
        <taxon>Poales</taxon>
        <taxon>Poaceae</taxon>
        <taxon>PACMAD clade</taxon>
        <taxon>Arundinoideae</taxon>
        <taxon>Arundineae</taxon>
        <taxon>Arundo</taxon>
    </lineage>
</organism>
<proteinExistence type="predicted"/>
<reference evidence="1" key="2">
    <citation type="journal article" date="2015" name="Data Brief">
        <title>Shoot transcriptome of the giant reed, Arundo donax.</title>
        <authorList>
            <person name="Barrero R.A."/>
            <person name="Guerrero F.D."/>
            <person name="Moolhuijzen P."/>
            <person name="Goolsby J.A."/>
            <person name="Tidwell J."/>
            <person name="Bellgard S.E."/>
            <person name="Bellgard M.I."/>
        </authorList>
    </citation>
    <scope>NUCLEOTIDE SEQUENCE</scope>
    <source>
        <tissue evidence="1">Shoot tissue taken approximately 20 cm above the soil surface</tissue>
    </source>
</reference>
<evidence type="ECO:0000313" key="1">
    <source>
        <dbReference type="EMBL" id="JAD69961.1"/>
    </source>
</evidence>
<name>A0A0A9C315_ARUDO</name>
<accession>A0A0A9C315</accession>
<sequence>MCVCERARERDLCMCGGSFSLHRVGLHPLPPSFC</sequence>
<protein>
    <submittedName>
        <fullName evidence="1">Uncharacterized protein</fullName>
    </submittedName>
</protein>
<reference evidence="1" key="1">
    <citation type="submission" date="2014-09" db="EMBL/GenBank/DDBJ databases">
        <authorList>
            <person name="Magalhaes I.L.F."/>
            <person name="Oliveira U."/>
            <person name="Santos F.R."/>
            <person name="Vidigal T.H.D.A."/>
            <person name="Brescovit A.D."/>
            <person name="Santos A.J."/>
        </authorList>
    </citation>
    <scope>NUCLEOTIDE SEQUENCE</scope>
    <source>
        <tissue evidence="1">Shoot tissue taken approximately 20 cm above the soil surface</tissue>
    </source>
</reference>
<dbReference type="AlphaFoldDB" id="A0A0A9C315"/>
<dbReference type="EMBL" id="GBRH01227934">
    <property type="protein sequence ID" value="JAD69961.1"/>
    <property type="molecule type" value="Transcribed_RNA"/>
</dbReference>